<evidence type="ECO:0000259" key="9">
    <source>
        <dbReference type="Pfam" id="PF03159"/>
    </source>
</evidence>
<feature type="domain" description="Xrn1 helical" evidence="10">
    <location>
        <begin position="321"/>
        <end position="431"/>
    </location>
</feature>
<evidence type="ECO:0000313" key="12">
    <source>
        <dbReference type="Proteomes" id="UP000279271"/>
    </source>
</evidence>
<feature type="non-terminal residue" evidence="11">
    <location>
        <position position="1"/>
    </location>
</feature>
<feature type="domain" description="Xrn1 N-terminal" evidence="9">
    <location>
        <begin position="1"/>
        <end position="240"/>
    </location>
</feature>
<feature type="compositionally biased region" description="Gly residues" evidence="8">
    <location>
        <begin position="536"/>
        <end position="545"/>
    </location>
</feature>
<feature type="region of interest" description="Disordered" evidence="8">
    <location>
        <begin position="407"/>
        <end position="428"/>
    </location>
</feature>
<evidence type="ECO:0000256" key="8">
    <source>
        <dbReference type="SAM" id="MobiDB-lite"/>
    </source>
</evidence>
<evidence type="ECO:0000256" key="1">
    <source>
        <dbReference type="ARBA" id="ARBA00004123"/>
    </source>
</evidence>
<feature type="compositionally biased region" description="Gly residues" evidence="8">
    <location>
        <begin position="257"/>
        <end position="266"/>
    </location>
</feature>
<evidence type="ECO:0000256" key="4">
    <source>
        <dbReference type="ARBA" id="ARBA00022722"/>
    </source>
</evidence>
<dbReference type="GO" id="GO:0006397">
    <property type="term" value="P:mRNA processing"/>
    <property type="evidence" value="ECO:0007669"/>
    <property type="project" value="UniProtKB-KW"/>
</dbReference>
<keyword evidence="6" id="KW-0269">Exonuclease</keyword>
<dbReference type="GO" id="GO:0003723">
    <property type="term" value="F:RNA binding"/>
    <property type="evidence" value="ECO:0007669"/>
    <property type="project" value="TreeGrafter"/>
</dbReference>
<dbReference type="GO" id="GO:0000956">
    <property type="term" value="P:nuclear-transcribed mRNA catabolic process"/>
    <property type="evidence" value="ECO:0007669"/>
    <property type="project" value="TreeGrafter"/>
</dbReference>
<evidence type="ECO:0000256" key="5">
    <source>
        <dbReference type="ARBA" id="ARBA00022801"/>
    </source>
</evidence>
<dbReference type="InterPro" id="IPR027073">
    <property type="entry name" value="5_3_exoribonuclease"/>
</dbReference>
<feature type="compositionally biased region" description="Basic and acidic residues" evidence="8">
    <location>
        <begin position="582"/>
        <end position="599"/>
    </location>
</feature>
<dbReference type="Pfam" id="PF03159">
    <property type="entry name" value="XRN_N"/>
    <property type="match status" value="1"/>
</dbReference>
<dbReference type="InterPro" id="IPR017151">
    <property type="entry name" value="Xrn2/3/4"/>
</dbReference>
<comment type="caution">
    <text evidence="11">The sequence shown here is derived from an EMBL/GenBank/DDBJ whole genome shotgun (WGS) entry which is preliminary data.</text>
</comment>
<feature type="compositionally biased region" description="Acidic residues" evidence="8">
    <location>
        <begin position="522"/>
        <end position="533"/>
    </location>
</feature>
<comment type="similarity">
    <text evidence="2">Belongs to the 5'-3' exonuclease family. XRN2/RAT1 subfamily.</text>
</comment>
<feature type="domain" description="Xrn1 helical" evidence="10">
    <location>
        <begin position="636"/>
        <end position="919"/>
    </location>
</feature>
<dbReference type="Proteomes" id="UP000279271">
    <property type="component" value="Unassembled WGS sequence"/>
</dbReference>
<keyword evidence="4" id="KW-0540">Nuclease</keyword>
<feature type="compositionally biased region" description="Low complexity" evidence="8">
    <location>
        <begin position="478"/>
        <end position="506"/>
    </location>
</feature>
<reference evidence="12" key="1">
    <citation type="journal article" date="2018" name="Algal Res.">
        <title>Characterization of plant carbon substrate utilization by Auxenochlorella protothecoides.</title>
        <authorList>
            <person name="Vogler B.W."/>
            <person name="Starkenburg S.R."/>
            <person name="Sudasinghe N."/>
            <person name="Schambach J.Y."/>
            <person name="Rollin J.A."/>
            <person name="Pattathil S."/>
            <person name="Barry A.N."/>
        </authorList>
    </citation>
    <scope>NUCLEOTIDE SEQUENCE [LARGE SCALE GENOMIC DNA]</scope>
    <source>
        <strain evidence="12">UTEX 25</strain>
    </source>
</reference>
<dbReference type="AlphaFoldDB" id="A0A3M7KZS6"/>
<dbReference type="FunFam" id="1.25.40.1050:FF:000002">
    <property type="entry name" value="5'-3' exoribonuclease"/>
    <property type="match status" value="1"/>
</dbReference>
<evidence type="ECO:0000256" key="7">
    <source>
        <dbReference type="ARBA" id="ARBA00023242"/>
    </source>
</evidence>
<dbReference type="PIRSF" id="PIRSF037239">
    <property type="entry name" value="Exonuclease_Xrn2"/>
    <property type="match status" value="1"/>
</dbReference>
<keyword evidence="3" id="KW-0507">mRNA processing</keyword>
<dbReference type="CDD" id="cd18673">
    <property type="entry name" value="PIN_XRN1-2-like"/>
    <property type="match status" value="1"/>
</dbReference>
<comment type="subcellular location">
    <subcellularLocation>
        <location evidence="1">Nucleus</location>
    </subcellularLocation>
</comment>
<dbReference type="EMBL" id="QOKY01000166">
    <property type="protein sequence ID" value="RMZ55310.1"/>
    <property type="molecule type" value="Genomic_DNA"/>
</dbReference>
<feature type="compositionally biased region" description="Basic residues" evidence="8">
    <location>
        <begin position="407"/>
        <end position="420"/>
    </location>
</feature>
<keyword evidence="5" id="KW-0378">Hydrolase</keyword>
<dbReference type="InterPro" id="IPR004859">
    <property type="entry name" value="Xrn1_N"/>
</dbReference>
<dbReference type="PANTHER" id="PTHR12341:SF41">
    <property type="entry name" value="5'-3' EXORIBONUCLEASE 2"/>
    <property type="match status" value="1"/>
</dbReference>
<sequence length="1013" mass="109340">YPKVVKDCVEEEVQTIGDVEVPVDTSQPNPNGMEFDNLYLDMNGIIHPCFHPEDKPAPTTENEVFLAIFDYIDRIFAIIRPRKLLYMAIDGVAPRAKMNQQRSRRFRAAQDAEEKAREEEKLREEFAKQGINIPARDESSVFDSNTITPGTPFMHRLSVALQYYVHLRLNSDPGWRGVKVLLSDANAPGEGEHKVMTYIREQRATPGHDPNTRHCMYGLDADLIMLALATHEPRFVLLREVVFTPAPPDHGRSRASPGGGRGGGRGGAHDGAPPQAPSAPVPGREEIKREEAARKPFQFLLVSALREYLALDLGVPTPWPLDRERLYDDFVFMCFFVGNDFLPHMPTLEIREGAIELLLATYKQTLAATGHLVDGAHVFLDRVEAFIQEVGKAEDAIFQRRARMLNRQKERRKAEKHSKWGTRAPARSVADAAQAIAKELSSTSRLSAALRTPAAPFSLAPPATNGAAAAPPPDAKEAAGGPAASAQPASNKGAAAALRARIAGAGQKRERAPTGIPGLDPGGEEEGEPEAAVDDGQGGVGGDGETGAVDEKAVVTDVKEEEAGAGAKEEAGASPAAQQDAPDSKRAKLGDGEAQREGGAEIAPSGPDPAEFWGSLAGRTGVGMDSKRDTQGLAETADDDDELEAEETLNELVGDVAVKGRIRLGEEGWKWRYYEDKFGVKSDEELAAVTRSLVSAFVEGLCWVMRYYYDGVASWTWYYPHHYAPFASDMVDLAGLEVAFDLGEPFKPFDQLMGVLPAASAPALPAPFRPLFTAADSPILDFYPRDFKVDMNGKRFAWQGVALLPFIDEARLLASTRPLEGALTPEEAFRNSRRLEQVYVAGAHPLAPELLSQGMGGEVLAPGGEACPAVLPAPFGLGPDVSPNAVVCAAYCLPPHAKHVCALLPGAVEEEPIVTAEDLQADKPLYGGAAPRQPPQYGAYDATPHQPPQYGGRGDGAPSRPMQRFGGGHQAWGGGSQYPGGPQYSSDARGRPPPQAPAPYDRNNPYSALQRRR</sequence>
<feature type="compositionally biased region" description="Gly residues" evidence="8">
    <location>
        <begin position="965"/>
        <end position="978"/>
    </location>
</feature>
<feature type="compositionally biased region" description="Basic and acidic residues" evidence="8">
    <location>
        <begin position="549"/>
        <end position="571"/>
    </location>
</feature>
<proteinExistence type="inferred from homology"/>
<feature type="region of interest" description="Disordered" evidence="8">
    <location>
        <begin position="924"/>
        <end position="1013"/>
    </location>
</feature>
<dbReference type="PANTHER" id="PTHR12341">
    <property type="entry name" value="5'-&gt;3' EXORIBONUCLEASE"/>
    <property type="match status" value="1"/>
</dbReference>
<evidence type="ECO:0000256" key="2">
    <source>
        <dbReference type="ARBA" id="ARBA00006994"/>
    </source>
</evidence>
<dbReference type="Gene3D" id="1.25.40.1050">
    <property type="match status" value="1"/>
</dbReference>
<evidence type="ECO:0000313" key="11">
    <source>
        <dbReference type="EMBL" id="RMZ55310.1"/>
    </source>
</evidence>
<accession>A0A3M7KZS6</accession>
<evidence type="ECO:0000256" key="3">
    <source>
        <dbReference type="ARBA" id="ARBA00022664"/>
    </source>
</evidence>
<dbReference type="GO" id="GO:0005634">
    <property type="term" value="C:nucleus"/>
    <property type="evidence" value="ECO:0007669"/>
    <property type="project" value="UniProtKB-SubCell"/>
</dbReference>
<dbReference type="Pfam" id="PF17846">
    <property type="entry name" value="XRN_M"/>
    <property type="match status" value="2"/>
</dbReference>
<dbReference type="Gene3D" id="3.40.50.12390">
    <property type="match status" value="2"/>
</dbReference>
<dbReference type="GO" id="GO:0004534">
    <property type="term" value="F:5'-3' RNA exonuclease activity"/>
    <property type="evidence" value="ECO:0007669"/>
    <property type="project" value="InterPro"/>
</dbReference>
<dbReference type="InterPro" id="IPR041412">
    <property type="entry name" value="Xrn1_helical"/>
</dbReference>
<protein>
    <submittedName>
        <fullName evidence="11">Uncharacterized protein</fullName>
    </submittedName>
</protein>
<feature type="region of interest" description="Disordered" evidence="8">
    <location>
        <begin position="247"/>
        <end position="285"/>
    </location>
</feature>
<organism evidence="11 12">
    <name type="scientific">Auxenochlorella protothecoides</name>
    <name type="common">Green microalga</name>
    <name type="synonym">Chlorella protothecoides</name>
    <dbReference type="NCBI Taxonomy" id="3075"/>
    <lineage>
        <taxon>Eukaryota</taxon>
        <taxon>Viridiplantae</taxon>
        <taxon>Chlorophyta</taxon>
        <taxon>core chlorophytes</taxon>
        <taxon>Trebouxiophyceae</taxon>
        <taxon>Chlorellales</taxon>
        <taxon>Chlorellaceae</taxon>
        <taxon>Auxenochlorella</taxon>
    </lineage>
</organism>
<dbReference type="FunFam" id="3.40.50.12390:FF:000003">
    <property type="entry name" value="5'-3' exoribonuclease"/>
    <property type="match status" value="1"/>
</dbReference>
<feature type="region of interest" description="Disordered" evidence="8">
    <location>
        <begin position="461"/>
        <end position="628"/>
    </location>
</feature>
<gene>
    <name evidence="11" type="ORF">APUTEX25_003448</name>
</gene>
<name>A0A3M7KZS6_AUXPR</name>
<evidence type="ECO:0000256" key="6">
    <source>
        <dbReference type="ARBA" id="ARBA00022839"/>
    </source>
</evidence>
<keyword evidence="7" id="KW-0539">Nucleus</keyword>
<evidence type="ECO:0000259" key="10">
    <source>
        <dbReference type="Pfam" id="PF17846"/>
    </source>
</evidence>